<dbReference type="GO" id="GO:0015031">
    <property type="term" value="P:protein transport"/>
    <property type="evidence" value="ECO:0007669"/>
    <property type="project" value="UniProtKB-KW"/>
</dbReference>
<keyword evidence="2" id="KW-0813">Transport</keyword>
<feature type="domain" description="T-SNARE coiled-coil homology" evidence="9">
    <location>
        <begin position="55"/>
        <end position="117"/>
    </location>
</feature>
<gene>
    <name evidence="10" type="ORF">AMORRO_LOCUS1187</name>
</gene>
<name>A0A9N8VQU2_9GLOM</name>
<organism evidence="10 11">
    <name type="scientific">Acaulospora morrowiae</name>
    <dbReference type="NCBI Taxonomy" id="94023"/>
    <lineage>
        <taxon>Eukaryota</taxon>
        <taxon>Fungi</taxon>
        <taxon>Fungi incertae sedis</taxon>
        <taxon>Mucoromycota</taxon>
        <taxon>Glomeromycotina</taxon>
        <taxon>Glomeromycetes</taxon>
        <taxon>Diversisporales</taxon>
        <taxon>Acaulosporaceae</taxon>
        <taxon>Acaulospora</taxon>
    </lineage>
</organism>
<keyword evidence="7" id="KW-0472">Membrane</keyword>
<dbReference type="InterPro" id="IPR000727">
    <property type="entry name" value="T_SNARE_dom"/>
</dbReference>
<keyword evidence="11" id="KW-1185">Reference proteome</keyword>
<proteinExistence type="predicted"/>
<comment type="caution">
    <text evidence="10">The sequence shown here is derived from an EMBL/GenBank/DDBJ whole genome shotgun (WGS) entry which is preliminary data.</text>
</comment>
<dbReference type="GO" id="GO:0000139">
    <property type="term" value="C:Golgi membrane"/>
    <property type="evidence" value="ECO:0007669"/>
    <property type="project" value="UniProtKB-SubCell"/>
</dbReference>
<evidence type="ECO:0000256" key="3">
    <source>
        <dbReference type="ARBA" id="ARBA00022692"/>
    </source>
</evidence>
<dbReference type="EMBL" id="CAJVPV010000429">
    <property type="protein sequence ID" value="CAG8456661.1"/>
    <property type="molecule type" value="Genomic_DNA"/>
</dbReference>
<dbReference type="AlphaFoldDB" id="A0A9N8VQU2"/>
<dbReference type="Gene3D" id="1.20.5.110">
    <property type="match status" value="1"/>
</dbReference>
<evidence type="ECO:0000256" key="4">
    <source>
        <dbReference type="ARBA" id="ARBA00022927"/>
    </source>
</evidence>
<evidence type="ECO:0000256" key="1">
    <source>
        <dbReference type="ARBA" id="ARBA00004394"/>
    </source>
</evidence>
<protein>
    <submittedName>
        <fullName evidence="10">4785_t:CDS:1</fullName>
    </submittedName>
</protein>
<evidence type="ECO:0000256" key="5">
    <source>
        <dbReference type="ARBA" id="ARBA00022989"/>
    </source>
</evidence>
<evidence type="ECO:0000256" key="7">
    <source>
        <dbReference type="ARBA" id="ARBA00023136"/>
    </source>
</evidence>
<sequence length="130" mass="14561">MNQGKRPARTYNQNLYRDNRENRAALFTSAQTSESIPALRSSTTNSTKYSISETLDLESQNDEKIEGLTGKVKLLKEITLSIGESVKESNALISTMSDEYSQTGNFLDGTMNRLKILAATQNMRQLFKTT</sequence>
<evidence type="ECO:0000256" key="6">
    <source>
        <dbReference type="ARBA" id="ARBA00023034"/>
    </source>
</evidence>
<accession>A0A9N8VQU2</accession>
<evidence type="ECO:0000313" key="11">
    <source>
        <dbReference type="Proteomes" id="UP000789342"/>
    </source>
</evidence>
<evidence type="ECO:0000256" key="8">
    <source>
        <dbReference type="ARBA" id="ARBA00046280"/>
    </source>
</evidence>
<keyword evidence="6" id="KW-0333">Golgi apparatus</keyword>
<comment type="subcellular location">
    <subcellularLocation>
        <location evidence="8">Endomembrane system</location>
        <topology evidence="8">Single-pass type IV membrane protein</topology>
    </subcellularLocation>
    <subcellularLocation>
        <location evidence="1">Golgi apparatus membrane</location>
    </subcellularLocation>
</comment>
<dbReference type="PANTHER" id="PTHR12791">
    <property type="entry name" value="GOLGI SNARE BET1-RELATED"/>
    <property type="match status" value="1"/>
</dbReference>
<evidence type="ECO:0000259" key="9">
    <source>
        <dbReference type="PROSITE" id="PS50192"/>
    </source>
</evidence>
<dbReference type="InterPro" id="IPR039899">
    <property type="entry name" value="BET1_SNARE"/>
</dbReference>
<evidence type="ECO:0000256" key="2">
    <source>
        <dbReference type="ARBA" id="ARBA00022448"/>
    </source>
</evidence>
<dbReference type="Proteomes" id="UP000789342">
    <property type="component" value="Unassembled WGS sequence"/>
</dbReference>
<dbReference type="SMART" id="SM00397">
    <property type="entry name" value="t_SNARE"/>
    <property type="match status" value="1"/>
</dbReference>
<evidence type="ECO:0000313" key="10">
    <source>
        <dbReference type="EMBL" id="CAG8456661.1"/>
    </source>
</evidence>
<dbReference type="OrthoDB" id="261831at2759"/>
<reference evidence="10" key="1">
    <citation type="submission" date="2021-06" db="EMBL/GenBank/DDBJ databases">
        <authorList>
            <person name="Kallberg Y."/>
            <person name="Tangrot J."/>
            <person name="Rosling A."/>
        </authorList>
    </citation>
    <scope>NUCLEOTIDE SEQUENCE</scope>
    <source>
        <strain evidence="10">CL551</strain>
    </source>
</reference>
<dbReference type="PROSITE" id="PS50192">
    <property type="entry name" value="T_SNARE"/>
    <property type="match status" value="1"/>
</dbReference>
<keyword evidence="5" id="KW-1133">Transmembrane helix</keyword>
<keyword evidence="3" id="KW-0812">Transmembrane</keyword>
<dbReference type="CDD" id="cd15853">
    <property type="entry name" value="SNARE_Bet1"/>
    <property type="match status" value="1"/>
</dbReference>
<keyword evidence="4" id="KW-0653">Protein transport</keyword>
<dbReference type="SUPFAM" id="SSF58038">
    <property type="entry name" value="SNARE fusion complex"/>
    <property type="match status" value="1"/>
</dbReference>